<dbReference type="AlphaFoldDB" id="A0A8T2U413"/>
<accession>A0A8T2U413</accession>
<organism evidence="1 2">
    <name type="scientific">Ceratopteris richardii</name>
    <name type="common">Triangle waterfern</name>
    <dbReference type="NCBI Taxonomy" id="49495"/>
    <lineage>
        <taxon>Eukaryota</taxon>
        <taxon>Viridiplantae</taxon>
        <taxon>Streptophyta</taxon>
        <taxon>Embryophyta</taxon>
        <taxon>Tracheophyta</taxon>
        <taxon>Polypodiopsida</taxon>
        <taxon>Polypodiidae</taxon>
        <taxon>Polypodiales</taxon>
        <taxon>Pteridineae</taxon>
        <taxon>Pteridaceae</taxon>
        <taxon>Parkerioideae</taxon>
        <taxon>Ceratopteris</taxon>
    </lineage>
</organism>
<dbReference type="Proteomes" id="UP000825935">
    <property type="component" value="Chromosome 9"/>
</dbReference>
<proteinExistence type="predicted"/>
<evidence type="ECO:0000313" key="1">
    <source>
        <dbReference type="EMBL" id="KAH7428483.1"/>
    </source>
</evidence>
<evidence type="ECO:0000313" key="2">
    <source>
        <dbReference type="Proteomes" id="UP000825935"/>
    </source>
</evidence>
<gene>
    <name evidence="1" type="ORF">KP509_09G003900</name>
</gene>
<dbReference type="EMBL" id="CM035414">
    <property type="protein sequence ID" value="KAH7428483.1"/>
    <property type="molecule type" value="Genomic_DNA"/>
</dbReference>
<name>A0A8T2U413_CERRI</name>
<keyword evidence="2" id="KW-1185">Reference proteome</keyword>
<protein>
    <submittedName>
        <fullName evidence="1">Uncharacterized protein</fullName>
    </submittedName>
</protein>
<comment type="caution">
    <text evidence="1">The sequence shown here is derived from an EMBL/GenBank/DDBJ whole genome shotgun (WGS) entry which is preliminary data.</text>
</comment>
<sequence length="62" mass="7271">MSDSSKLCRVGLFFPWSLEDCLKVKECTTNSKYLWINNIFRSACSRVVMRCFLCKTFSFSLE</sequence>
<reference evidence="1" key="1">
    <citation type="submission" date="2021-08" db="EMBL/GenBank/DDBJ databases">
        <title>WGS assembly of Ceratopteris richardii.</title>
        <authorList>
            <person name="Marchant D.B."/>
            <person name="Chen G."/>
            <person name="Jenkins J."/>
            <person name="Shu S."/>
            <person name="Leebens-Mack J."/>
            <person name="Grimwood J."/>
            <person name="Schmutz J."/>
            <person name="Soltis P."/>
            <person name="Soltis D."/>
            <person name="Chen Z.-H."/>
        </authorList>
    </citation>
    <scope>NUCLEOTIDE SEQUENCE</scope>
    <source>
        <strain evidence="1">Whitten #5841</strain>
        <tissue evidence="1">Leaf</tissue>
    </source>
</reference>